<dbReference type="SUPFAM" id="SSF55729">
    <property type="entry name" value="Acyl-CoA N-acyltransferases (Nat)"/>
    <property type="match status" value="1"/>
</dbReference>
<dbReference type="RefSeq" id="WP_377983332.1">
    <property type="nucleotide sequence ID" value="NZ_JBBKXZ010000002.1"/>
</dbReference>
<proteinExistence type="predicted"/>
<dbReference type="Proteomes" id="UP001598138">
    <property type="component" value="Unassembled WGS sequence"/>
</dbReference>
<feature type="domain" description="N-acetyltransferase" evidence="3">
    <location>
        <begin position="15"/>
        <end position="155"/>
    </location>
</feature>
<reference evidence="4 5" key="1">
    <citation type="submission" date="2024-03" db="EMBL/GenBank/DDBJ databases">
        <title>Aquirufa genome sequencing.</title>
        <authorList>
            <person name="Pitt A."/>
            <person name="Hahn M.W."/>
        </authorList>
    </citation>
    <scope>NUCLEOTIDE SEQUENCE [LARGE SCALE GENOMIC DNA]</scope>
    <source>
        <strain evidence="4 5">OSTEICH-129V</strain>
    </source>
</reference>
<comment type="caution">
    <text evidence="4">The sequence shown here is derived from an EMBL/GenBank/DDBJ whole genome shotgun (WGS) entry which is preliminary data.</text>
</comment>
<protein>
    <submittedName>
        <fullName evidence="4">GNAT family N-acetyltransferase</fullName>
    </submittedName>
</protein>
<dbReference type="EMBL" id="JBBKXZ010000002">
    <property type="protein sequence ID" value="MFD3394450.1"/>
    <property type="molecule type" value="Genomic_DNA"/>
</dbReference>
<evidence type="ECO:0000259" key="3">
    <source>
        <dbReference type="PROSITE" id="PS51186"/>
    </source>
</evidence>
<dbReference type="InterPro" id="IPR050832">
    <property type="entry name" value="Bact_Acetyltransf"/>
</dbReference>
<dbReference type="PROSITE" id="PS51186">
    <property type="entry name" value="GNAT"/>
    <property type="match status" value="1"/>
</dbReference>
<keyword evidence="5" id="KW-1185">Reference proteome</keyword>
<gene>
    <name evidence="4" type="ORF">U0R10_07455</name>
</gene>
<dbReference type="InterPro" id="IPR000182">
    <property type="entry name" value="GNAT_dom"/>
</dbReference>
<sequence>MDNVEIVNYEPAYKEVFRDLNVEWISAYFKMEASDYKALDNADSYILQNGGYILVALLNKEPVGVCALIKMDDPSYDFELAKMAVAPKAQGKKIGWLIGEAIKDKARSVGAKTLYLESNTMLIPAISLYRKLGFIEVFGRHTPYERCNIQMALDL</sequence>
<evidence type="ECO:0000313" key="5">
    <source>
        <dbReference type="Proteomes" id="UP001598138"/>
    </source>
</evidence>
<evidence type="ECO:0000256" key="1">
    <source>
        <dbReference type="ARBA" id="ARBA00022679"/>
    </source>
</evidence>
<dbReference type="Gene3D" id="3.40.630.30">
    <property type="match status" value="1"/>
</dbReference>
<dbReference type="Pfam" id="PF00583">
    <property type="entry name" value="Acetyltransf_1"/>
    <property type="match status" value="1"/>
</dbReference>
<evidence type="ECO:0000256" key="2">
    <source>
        <dbReference type="ARBA" id="ARBA00023315"/>
    </source>
</evidence>
<keyword evidence="2" id="KW-0012">Acyltransferase</keyword>
<dbReference type="PANTHER" id="PTHR43877:SF2">
    <property type="entry name" value="AMINOALKYLPHOSPHONATE N-ACETYLTRANSFERASE-RELATED"/>
    <property type="match status" value="1"/>
</dbReference>
<name>A0ABW6DHQ4_9BACT</name>
<accession>A0ABW6DHQ4</accession>
<dbReference type="InterPro" id="IPR016181">
    <property type="entry name" value="Acyl_CoA_acyltransferase"/>
</dbReference>
<dbReference type="CDD" id="cd04301">
    <property type="entry name" value="NAT_SF"/>
    <property type="match status" value="1"/>
</dbReference>
<dbReference type="PANTHER" id="PTHR43877">
    <property type="entry name" value="AMINOALKYLPHOSPHONATE N-ACETYLTRANSFERASE-RELATED-RELATED"/>
    <property type="match status" value="1"/>
</dbReference>
<evidence type="ECO:0000313" key="4">
    <source>
        <dbReference type="EMBL" id="MFD3394450.1"/>
    </source>
</evidence>
<keyword evidence="1" id="KW-0808">Transferase</keyword>
<organism evidence="4 5">
    <name type="scientific">Aquirufa avitistagni</name>
    <dbReference type="NCBI Taxonomy" id="3104728"/>
    <lineage>
        <taxon>Bacteria</taxon>
        <taxon>Pseudomonadati</taxon>
        <taxon>Bacteroidota</taxon>
        <taxon>Cytophagia</taxon>
        <taxon>Cytophagales</taxon>
        <taxon>Flectobacillaceae</taxon>
        <taxon>Aquirufa</taxon>
    </lineage>
</organism>